<dbReference type="InParanoid" id="A0A2K1KW13"/>
<feature type="compositionally biased region" description="Basic and acidic residues" evidence="1">
    <location>
        <begin position="103"/>
        <end position="119"/>
    </location>
</feature>
<reference evidence="3 5" key="1">
    <citation type="journal article" date="2008" name="Science">
        <title>The Physcomitrella genome reveals evolutionary insights into the conquest of land by plants.</title>
        <authorList>
            <person name="Rensing S."/>
            <person name="Lang D."/>
            <person name="Zimmer A."/>
            <person name="Terry A."/>
            <person name="Salamov A."/>
            <person name="Shapiro H."/>
            <person name="Nishiyama T."/>
            <person name="Perroud P.-F."/>
            <person name="Lindquist E."/>
            <person name="Kamisugi Y."/>
            <person name="Tanahashi T."/>
            <person name="Sakakibara K."/>
            <person name="Fujita T."/>
            <person name="Oishi K."/>
            <person name="Shin-I T."/>
            <person name="Kuroki Y."/>
            <person name="Toyoda A."/>
            <person name="Suzuki Y."/>
            <person name="Hashimoto A."/>
            <person name="Yamaguchi K."/>
            <person name="Sugano A."/>
            <person name="Kohara Y."/>
            <person name="Fujiyama A."/>
            <person name="Anterola A."/>
            <person name="Aoki S."/>
            <person name="Ashton N."/>
            <person name="Barbazuk W.B."/>
            <person name="Barker E."/>
            <person name="Bennetzen J."/>
            <person name="Bezanilla M."/>
            <person name="Blankenship R."/>
            <person name="Cho S.H."/>
            <person name="Dutcher S."/>
            <person name="Estelle M."/>
            <person name="Fawcett J.A."/>
            <person name="Gundlach H."/>
            <person name="Hanada K."/>
            <person name="Heyl A."/>
            <person name="Hicks K.A."/>
            <person name="Hugh J."/>
            <person name="Lohr M."/>
            <person name="Mayer K."/>
            <person name="Melkozernov A."/>
            <person name="Murata T."/>
            <person name="Nelson D."/>
            <person name="Pils B."/>
            <person name="Prigge M."/>
            <person name="Reiss B."/>
            <person name="Renner T."/>
            <person name="Rombauts S."/>
            <person name="Rushton P."/>
            <person name="Sanderfoot A."/>
            <person name="Schween G."/>
            <person name="Shiu S.-H."/>
            <person name="Stueber K."/>
            <person name="Theodoulou F.L."/>
            <person name="Tu H."/>
            <person name="Van de Peer Y."/>
            <person name="Verrier P.J."/>
            <person name="Waters E."/>
            <person name="Wood A."/>
            <person name="Yang L."/>
            <person name="Cove D."/>
            <person name="Cuming A."/>
            <person name="Hasebe M."/>
            <person name="Lucas S."/>
            <person name="Mishler D.B."/>
            <person name="Reski R."/>
            <person name="Grigoriev I."/>
            <person name="Quatrano R.S."/>
            <person name="Boore J.L."/>
        </authorList>
    </citation>
    <scope>NUCLEOTIDE SEQUENCE [LARGE SCALE GENOMIC DNA]</scope>
    <source>
        <strain evidence="4 5">cv. Gransden 2004</strain>
    </source>
</reference>
<evidence type="ECO:0000256" key="2">
    <source>
        <dbReference type="SAM" id="Phobius"/>
    </source>
</evidence>
<reference evidence="4" key="3">
    <citation type="submission" date="2020-12" db="UniProtKB">
        <authorList>
            <consortium name="EnsemblPlants"/>
        </authorList>
    </citation>
    <scope>IDENTIFICATION</scope>
</reference>
<keyword evidence="2" id="KW-0812">Transmembrane</keyword>
<dbReference type="AlphaFoldDB" id="A0A2K1KW13"/>
<evidence type="ECO:0000313" key="4">
    <source>
        <dbReference type="EnsemblPlants" id="Pp3c3_25540V3.1"/>
    </source>
</evidence>
<dbReference type="EnsemblPlants" id="Pp3c3_25540V3.1">
    <property type="protein sequence ID" value="Pp3c3_25540V3.1"/>
    <property type="gene ID" value="Pp3c3_25540"/>
</dbReference>
<dbReference type="Proteomes" id="UP000006727">
    <property type="component" value="Chromosome 3"/>
</dbReference>
<evidence type="ECO:0000313" key="5">
    <source>
        <dbReference type="Proteomes" id="UP000006727"/>
    </source>
</evidence>
<organism evidence="3">
    <name type="scientific">Physcomitrium patens</name>
    <name type="common">Spreading-leaved earth moss</name>
    <name type="synonym">Physcomitrella patens</name>
    <dbReference type="NCBI Taxonomy" id="3218"/>
    <lineage>
        <taxon>Eukaryota</taxon>
        <taxon>Viridiplantae</taxon>
        <taxon>Streptophyta</taxon>
        <taxon>Embryophyta</taxon>
        <taxon>Bryophyta</taxon>
        <taxon>Bryophytina</taxon>
        <taxon>Bryopsida</taxon>
        <taxon>Funariidae</taxon>
        <taxon>Funariales</taxon>
        <taxon>Funariaceae</taxon>
        <taxon>Physcomitrium</taxon>
    </lineage>
</organism>
<feature type="transmembrane region" description="Helical" evidence="2">
    <location>
        <begin position="12"/>
        <end position="33"/>
    </location>
</feature>
<dbReference type="EMBL" id="ABEU02000003">
    <property type="protein sequence ID" value="PNR57961.1"/>
    <property type="molecule type" value="Genomic_DNA"/>
</dbReference>
<keyword evidence="5" id="KW-1185">Reference proteome</keyword>
<evidence type="ECO:0000313" key="3">
    <source>
        <dbReference type="EMBL" id="PNR57961.1"/>
    </source>
</evidence>
<gene>
    <name evidence="3" type="ORF">PHYPA_004955</name>
</gene>
<reference evidence="3 5" key="2">
    <citation type="journal article" date="2018" name="Plant J.">
        <title>The Physcomitrella patens chromosome-scale assembly reveals moss genome structure and evolution.</title>
        <authorList>
            <person name="Lang D."/>
            <person name="Ullrich K.K."/>
            <person name="Murat F."/>
            <person name="Fuchs J."/>
            <person name="Jenkins J."/>
            <person name="Haas F.B."/>
            <person name="Piednoel M."/>
            <person name="Gundlach H."/>
            <person name="Van Bel M."/>
            <person name="Meyberg R."/>
            <person name="Vives C."/>
            <person name="Morata J."/>
            <person name="Symeonidi A."/>
            <person name="Hiss M."/>
            <person name="Muchero W."/>
            <person name="Kamisugi Y."/>
            <person name="Saleh O."/>
            <person name="Blanc G."/>
            <person name="Decker E.L."/>
            <person name="van Gessel N."/>
            <person name="Grimwood J."/>
            <person name="Hayes R.D."/>
            <person name="Graham S.W."/>
            <person name="Gunter L.E."/>
            <person name="McDaniel S.F."/>
            <person name="Hoernstein S.N.W."/>
            <person name="Larsson A."/>
            <person name="Li F.W."/>
            <person name="Perroud P.F."/>
            <person name="Phillips J."/>
            <person name="Ranjan P."/>
            <person name="Rokshar D.S."/>
            <person name="Rothfels C.J."/>
            <person name="Schneider L."/>
            <person name="Shu S."/>
            <person name="Stevenson D.W."/>
            <person name="Thummler F."/>
            <person name="Tillich M."/>
            <person name="Villarreal Aguilar J.C."/>
            <person name="Widiez T."/>
            <person name="Wong G.K."/>
            <person name="Wymore A."/>
            <person name="Zhang Y."/>
            <person name="Zimmer A.D."/>
            <person name="Quatrano R.S."/>
            <person name="Mayer K.F.X."/>
            <person name="Goodstein D."/>
            <person name="Casacuberta J.M."/>
            <person name="Vandepoele K."/>
            <person name="Reski R."/>
            <person name="Cuming A.C."/>
            <person name="Tuskan G.A."/>
            <person name="Maumus F."/>
            <person name="Salse J."/>
            <person name="Schmutz J."/>
            <person name="Rensing S.A."/>
        </authorList>
    </citation>
    <scope>NUCLEOTIDE SEQUENCE [LARGE SCALE GENOMIC DNA]</scope>
    <source>
        <strain evidence="4 5">cv. Gransden 2004</strain>
    </source>
</reference>
<feature type="transmembrane region" description="Helical" evidence="2">
    <location>
        <begin position="45"/>
        <end position="68"/>
    </location>
</feature>
<keyword evidence="2" id="KW-1133">Transmembrane helix</keyword>
<evidence type="ECO:0000256" key="1">
    <source>
        <dbReference type="SAM" id="MobiDB-lite"/>
    </source>
</evidence>
<dbReference type="Gramene" id="Pp3c3_25540V3.1">
    <property type="protein sequence ID" value="Pp3c3_25540V3.1"/>
    <property type="gene ID" value="Pp3c3_25540"/>
</dbReference>
<sequence length="119" mass="13265">MVDSTAILDMYIQLYIFGVYPSQGLTCLVYVNVQNPKISSPRRILGYLPTAIQVLNLPVYFGFIANVIRTVPLEEFQVETVQLIIDSSVCGGNPSQGTGTLEPHPKDETCQQYQDESHK</sequence>
<feature type="region of interest" description="Disordered" evidence="1">
    <location>
        <begin position="89"/>
        <end position="119"/>
    </location>
</feature>
<name>A0A2K1KW13_PHYPA</name>
<accession>A0A2K1KW13</accession>
<proteinExistence type="predicted"/>
<keyword evidence="2" id="KW-0472">Membrane</keyword>
<protein>
    <submittedName>
        <fullName evidence="3 4">Uncharacterized protein</fullName>
    </submittedName>
</protein>